<name>A0A093LFE3_EURHL</name>
<keyword evidence="2" id="KW-1185">Reference proteome</keyword>
<dbReference type="SUPFAM" id="SSF48726">
    <property type="entry name" value="Immunoglobulin"/>
    <property type="match status" value="1"/>
</dbReference>
<dbReference type="EMBL" id="KK571651">
    <property type="protein sequence ID" value="KFW07781.1"/>
    <property type="molecule type" value="Genomic_DNA"/>
</dbReference>
<dbReference type="Proteomes" id="UP000054232">
    <property type="component" value="Unassembled WGS sequence"/>
</dbReference>
<gene>
    <name evidence="1" type="ORF">N326_11668</name>
</gene>
<organism evidence="1 2">
    <name type="scientific">Eurypyga helias</name>
    <name type="common">Sunbittern</name>
    <name type="synonym">Ardea helias</name>
    <dbReference type="NCBI Taxonomy" id="54383"/>
    <lineage>
        <taxon>Eukaryota</taxon>
        <taxon>Metazoa</taxon>
        <taxon>Chordata</taxon>
        <taxon>Craniata</taxon>
        <taxon>Vertebrata</taxon>
        <taxon>Euteleostomi</taxon>
        <taxon>Archelosauria</taxon>
        <taxon>Archosauria</taxon>
        <taxon>Dinosauria</taxon>
        <taxon>Saurischia</taxon>
        <taxon>Theropoda</taxon>
        <taxon>Coelurosauria</taxon>
        <taxon>Aves</taxon>
        <taxon>Neognathae</taxon>
        <taxon>Neoaves</taxon>
        <taxon>Phaethontimorphae</taxon>
        <taxon>Eurypygiformes</taxon>
        <taxon>Eurypygidae</taxon>
        <taxon>Eurypyga</taxon>
    </lineage>
</organism>
<proteinExistence type="predicted"/>
<protein>
    <recommendedName>
        <fullName evidence="3">Ig-like domain-containing protein</fullName>
    </recommendedName>
</protein>
<reference evidence="1 2" key="1">
    <citation type="submission" date="2014-04" db="EMBL/GenBank/DDBJ databases">
        <title>Genome evolution of avian class.</title>
        <authorList>
            <person name="Zhang G."/>
            <person name="Li C."/>
        </authorList>
    </citation>
    <scope>NUCLEOTIDE SEQUENCE [LARGE SCALE GENOMIC DNA]</scope>
    <source>
        <strain evidence="1">BGI_N326</strain>
    </source>
</reference>
<dbReference type="AlphaFoldDB" id="A0A093LFE3"/>
<dbReference type="InterPro" id="IPR013783">
    <property type="entry name" value="Ig-like_fold"/>
</dbReference>
<evidence type="ECO:0000313" key="1">
    <source>
        <dbReference type="EMBL" id="KFW07781.1"/>
    </source>
</evidence>
<dbReference type="InterPro" id="IPR036179">
    <property type="entry name" value="Ig-like_dom_sf"/>
</dbReference>
<accession>A0A093LFE3</accession>
<evidence type="ECO:0008006" key="3">
    <source>
        <dbReference type="Google" id="ProtNLM"/>
    </source>
</evidence>
<dbReference type="Gene3D" id="2.60.40.10">
    <property type="entry name" value="Immunoglobulins"/>
    <property type="match status" value="1"/>
</dbReference>
<evidence type="ECO:0000313" key="2">
    <source>
        <dbReference type="Proteomes" id="UP000054232"/>
    </source>
</evidence>
<sequence length="49" mass="5435">PNSSIIGVIGKGVILPCHVVADNIPEVFSVQWIFHEQSEKITVNRYDGK</sequence>
<feature type="non-terminal residue" evidence="1">
    <location>
        <position position="1"/>
    </location>
</feature>
<feature type="non-terminal residue" evidence="1">
    <location>
        <position position="49"/>
    </location>
</feature>